<evidence type="ECO:0000259" key="1">
    <source>
        <dbReference type="PROSITE" id="PS51186"/>
    </source>
</evidence>
<dbReference type="InterPro" id="IPR000182">
    <property type="entry name" value="GNAT_dom"/>
</dbReference>
<keyword evidence="2" id="KW-0808">Transferase</keyword>
<organism evidence="2 3">
    <name type="scientific">Ginsengibacter hankyongi</name>
    <dbReference type="NCBI Taxonomy" id="2607284"/>
    <lineage>
        <taxon>Bacteria</taxon>
        <taxon>Pseudomonadati</taxon>
        <taxon>Bacteroidota</taxon>
        <taxon>Chitinophagia</taxon>
        <taxon>Chitinophagales</taxon>
        <taxon>Chitinophagaceae</taxon>
        <taxon>Ginsengibacter</taxon>
    </lineage>
</organism>
<sequence length="171" mass="19310">MREINTSIPATITTERLSLDLLTTQDGPFMRELMNTQGWLTFIGDRNIHSDEDAIVYINKINSNPDFTYWTVRLKQLDKPIGVITFLKRTYLKHFDIGFAFLPEYCGQGYASEAAGEVLSIVQRLPAHATVLATTIPTNASSIKLLTRLGFRFEKEIEEGGNKLHVYANVV</sequence>
<reference evidence="2 3" key="1">
    <citation type="submission" date="2019-09" db="EMBL/GenBank/DDBJ databases">
        <title>Draft genome sequence of Ginsengibacter sp. BR5-29.</title>
        <authorList>
            <person name="Im W.-T."/>
        </authorList>
    </citation>
    <scope>NUCLEOTIDE SEQUENCE [LARGE SCALE GENOMIC DNA]</scope>
    <source>
        <strain evidence="2 3">BR5-29</strain>
    </source>
</reference>
<dbReference type="Pfam" id="PF13302">
    <property type="entry name" value="Acetyltransf_3"/>
    <property type="match status" value="1"/>
</dbReference>
<name>A0A5J5IP45_9BACT</name>
<comment type="caution">
    <text evidence="2">The sequence shown here is derived from an EMBL/GenBank/DDBJ whole genome shotgun (WGS) entry which is preliminary data.</text>
</comment>
<dbReference type="AlphaFoldDB" id="A0A5J5IP45"/>
<dbReference type="SUPFAM" id="SSF55729">
    <property type="entry name" value="Acyl-CoA N-acyltransferases (Nat)"/>
    <property type="match status" value="1"/>
</dbReference>
<dbReference type="PANTHER" id="PTHR43792:SF1">
    <property type="entry name" value="N-ACETYLTRANSFERASE DOMAIN-CONTAINING PROTEIN"/>
    <property type="match status" value="1"/>
</dbReference>
<evidence type="ECO:0000313" key="3">
    <source>
        <dbReference type="Proteomes" id="UP000326903"/>
    </source>
</evidence>
<keyword evidence="3" id="KW-1185">Reference proteome</keyword>
<dbReference type="PROSITE" id="PS51186">
    <property type="entry name" value="GNAT"/>
    <property type="match status" value="1"/>
</dbReference>
<feature type="domain" description="N-acetyltransferase" evidence="1">
    <location>
        <begin position="17"/>
        <end position="171"/>
    </location>
</feature>
<protein>
    <submittedName>
        <fullName evidence="2">GNAT family N-acetyltransferase</fullName>
    </submittedName>
</protein>
<dbReference type="Proteomes" id="UP000326903">
    <property type="component" value="Unassembled WGS sequence"/>
</dbReference>
<gene>
    <name evidence="2" type="ORF">FW778_08775</name>
</gene>
<dbReference type="EMBL" id="VYQF01000001">
    <property type="protein sequence ID" value="KAA9042298.1"/>
    <property type="molecule type" value="Genomic_DNA"/>
</dbReference>
<evidence type="ECO:0000313" key="2">
    <source>
        <dbReference type="EMBL" id="KAA9042298.1"/>
    </source>
</evidence>
<dbReference type="InterPro" id="IPR051531">
    <property type="entry name" value="N-acetyltransferase"/>
</dbReference>
<dbReference type="Gene3D" id="3.40.630.30">
    <property type="match status" value="1"/>
</dbReference>
<proteinExistence type="predicted"/>
<dbReference type="PANTHER" id="PTHR43792">
    <property type="entry name" value="GNAT FAMILY, PUTATIVE (AFU_ORTHOLOGUE AFUA_3G00765)-RELATED-RELATED"/>
    <property type="match status" value="1"/>
</dbReference>
<accession>A0A5J5IP45</accession>
<dbReference type="InterPro" id="IPR016181">
    <property type="entry name" value="Acyl_CoA_acyltransferase"/>
</dbReference>
<dbReference type="GO" id="GO:0016747">
    <property type="term" value="F:acyltransferase activity, transferring groups other than amino-acyl groups"/>
    <property type="evidence" value="ECO:0007669"/>
    <property type="project" value="InterPro"/>
</dbReference>